<organism evidence="7 8">
    <name type="scientific">Afifella marina DSM 2698</name>
    <dbReference type="NCBI Taxonomy" id="1120955"/>
    <lineage>
        <taxon>Bacteria</taxon>
        <taxon>Pseudomonadati</taxon>
        <taxon>Pseudomonadota</taxon>
        <taxon>Alphaproteobacteria</taxon>
        <taxon>Hyphomicrobiales</taxon>
        <taxon>Afifellaceae</taxon>
        <taxon>Afifella</taxon>
    </lineage>
</organism>
<reference evidence="7 8" key="1">
    <citation type="submission" date="2016-10" db="EMBL/GenBank/DDBJ databases">
        <authorList>
            <person name="de Groot N.N."/>
        </authorList>
    </citation>
    <scope>NUCLEOTIDE SEQUENCE [LARGE SCALE GENOMIC DNA]</scope>
    <source>
        <strain evidence="7 8">DSM 2698</strain>
    </source>
</reference>
<dbReference type="Gene3D" id="4.10.410.60">
    <property type="match status" value="1"/>
</dbReference>
<dbReference type="PROSITE" id="PS00936">
    <property type="entry name" value="RIBOSOMAL_L35"/>
    <property type="match status" value="1"/>
</dbReference>
<comment type="similarity">
    <text evidence="1 5 6">Belongs to the bacterial ribosomal protein bL35 family.</text>
</comment>
<dbReference type="GO" id="GO:0022625">
    <property type="term" value="C:cytosolic large ribosomal subunit"/>
    <property type="evidence" value="ECO:0007669"/>
    <property type="project" value="TreeGrafter"/>
</dbReference>
<evidence type="ECO:0000256" key="5">
    <source>
        <dbReference type="HAMAP-Rule" id="MF_00514"/>
    </source>
</evidence>
<keyword evidence="3 5" id="KW-0687">Ribonucleoprotein</keyword>
<dbReference type="GO" id="GO:0003735">
    <property type="term" value="F:structural constituent of ribosome"/>
    <property type="evidence" value="ECO:0007669"/>
    <property type="project" value="InterPro"/>
</dbReference>
<dbReference type="NCBIfam" id="TIGR00001">
    <property type="entry name" value="rpmI_bact"/>
    <property type="match status" value="1"/>
</dbReference>
<protein>
    <recommendedName>
        <fullName evidence="4 5">Large ribosomal subunit protein bL35</fullName>
    </recommendedName>
</protein>
<dbReference type="FunFam" id="4.10.410.60:FF:000001">
    <property type="entry name" value="50S ribosomal protein L35"/>
    <property type="match status" value="1"/>
</dbReference>
<dbReference type="Proteomes" id="UP000199347">
    <property type="component" value="Unassembled WGS sequence"/>
</dbReference>
<dbReference type="PRINTS" id="PR00064">
    <property type="entry name" value="RIBOSOMALL35"/>
</dbReference>
<dbReference type="RefSeq" id="WP_092811866.1">
    <property type="nucleotide sequence ID" value="NZ_FMVW01000003.1"/>
</dbReference>
<dbReference type="GO" id="GO:0006412">
    <property type="term" value="P:translation"/>
    <property type="evidence" value="ECO:0007669"/>
    <property type="project" value="UniProtKB-UniRule"/>
</dbReference>
<evidence type="ECO:0000313" key="8">
    <source>
        <dbReference type="Proteomes" id="UP000199347"/>
    </source>
</evidence>
<keyword evidence="2 5" id="KW-0689">Ribosomal protein</keyword>
<name>A0A1G5ND32_AFIMA</name>
<sequence length="66" mass="7461">MPKMKTKAGAKKRFKFTASGKVKVAAAGKRHGMIKRTTKFIRSARGTMVLSDQDAKIVKKYMPYQR</sequence>
<dbReference type="Pfam" id="PF01632">
    <property type="entry name" value="Ribosomal_L35p"/>
    <property type="match status" value="1"/>
</dbReference>
<dbReference type="InterPro" id="IPR021137">
    <property type="entry name" value="Ribosomal_bL35-like"/>
</dbReference>
<gene>
    <name evidence="5" type="primary">rpmI</name>
    <name evidence="7" type="ORF">SAMN03080610_01870</name>
</gene>
<dbReference type="STRING" id="1120955.SAMN03080610_01870"/>
<dbReference type="AlphaFoldDB" id="A0A1G5ND32"/>
<dbReference type="PANTHER" id="PTHR33343">
    <property type="entry name" value="54S RIBOSOMAL PROTEIN BL35M"/>
    <property type="match status" value="1"/>
</dbReference>
<dbReference type="EMBL" id="FMVW01000003">
    <property type="protein sequence ID" value="SCZ35292.1"/>
    <property type="molecule type" value="Genomic_DNA"/>
</dbReference>
<proteinExistence type="inferred from homology"/>
<evidence type="ECO:0000313" key="7">
    <source>
        <dbReference type="EMBL" id="SCZ35292.1"/>
    </source>
</evidence>
<evidence type="ECO:0000256" key="1">
    <source>
        <dbReference type="ARBA" id="ARBA00006598"/>
    </source>
</evidence>
<dbReference type="HAMAP" id="MF_00514">
    <property type="entry name" value="Ribosomal_bL35"/>
    <property type="match status" value="1"/>
</dbReference>
<keyword evidence="8" id="KW-1185">Reference proteome</keyword>
<evidence type="ECO:0000256" key="3">
    <source>
        <dbReference type="ARBA" id="ARBA00023274"/>
    </source>
</evidence>
<evidence type="ECO:0000256" key="2">
    <source>
        <dbReference type="ARBA" id="ARBA00022980"/>
    </source>
</evidence>
<accession>A0A1G5ND32</accession>
<dbReference type="SUPFAM" id="SSF143034">
    <property type="entry name" value="L35p-like"/>
    <property type="match status" value="1"/>
</dbReference>
<evidence type="ECO:0000256" key="6">
    <source>
        <dbReference type="RuleBase" id="RU000568"/>
    </source>
</evidence>
<dbReference type="PANTHER" id="PTHR33343:SF1">
    <property type="entry name" value="LARGE RIBOSOMAL SUBUNIT PROTEIN BL35M"/>
    <property type="match status" value="1"/>
</dbReference>
<dbReference type="InterPro" id="IPR001706">
    <property type="entry name" value="Ribosomal_bL35"/>
</dbReference>
<evidence type="ECO:0000256" key="4">
    <source>
        <dbReference type="ARBA" id="ARBA00071664"/>
    </source>
</evidence>
<dbReference type="InterPro" id="IPR037229">
    <property type="entry name" value="Ribosomal_bL35_sf"/>
</dbReference>
<dbReference type="OrthoDB" id="9804851at2"/>
<dbReference type="InterPro" id="IPR018265">
    <property type="entry name" value="Ribosomal_bL35_CS"/>
</dbReference>